<comment type="caution">
    <text evidence="3">The sequence shown here is derived from an EMBL/GenBank/DDBJ whole genome shotgun (WGS) entry which is preliminary data.</text>
</comment>
<feature type="region of interest" description="Disordered" evidence="2">
    <location>
        <begin position="2828"/>
        <end position="2855"/>
    </location>
</feature>
<sequence length="4489" mass="465343">MAATTFVQLDPEELVFRDVKLSQVYTQTLRVTNTLRGPVELTIKPGSSERYTVVPSTIRLRAEETAAVEVRLRVLRFAQRQKAVEQGQRDAFHIKGSHFDQRFYCTFYMVPEGAEQPAGARTRPAGGTSATARSPPASPTRQRRGVTKSVSFSDPSSPRRVDSGRFASGPGSSADPGTSSRGGWGTSGSAEAGGGSQSPPQHVRGGLRQALSGLRSPQKGSAFTAMELGAQDVQRDALDRAHSLPPSPGREGRTAPLPRPVLPYTGSQQQQSATSDSGRQQSLQRGRSQQVAVGREKSPQRAALQPLPPFRSLEEARTSRDNGSPCRSVQGSRYGGASNSPQHGSANRPVEVPDMLGGVGTGPGGMSRAEWQQRRQEQQQRAQQRAAQEEEQARQLIEEETRALGLHLVRDSLDSLGMEADRLRDQSLSPSPVPPWRRGDMRGDTATTNSASDGELEDTVASGDAERAAGRGRGRAPMRSRSRSRSPEAMLLPPRDRLAELVARRAGIRTASGGSGQNLDRSASSVGGGSRRVAAALLHASSAAGAAASANIANAVQAADTQLVQEPQALQQPAPQPPLPESYLQSGQRHYGRSLSAQAALGGSLGSAPAPALPPAVPAAPASPAGVYGSSPAPAASSGLPYACNTNGGAAAVGALATTEPLLAAAAGPRLSAQSPSLLPPQELYGSARGVRGGAGLGQPDALELQLQLRSMERQQASMRRTVEQQQEVLRDKDELLKALQGQLQTAKAQVASAASPRTGMATEQIAAERTALANERSTLVARLAEAEAALQTSREEAAALRRLQLELQSRHPEVTRAVEAAVSKEQAQQEDRNRKALEMLMGKDKRITELEAQVEELQRGSEKLRGQAAELQARAQAAEDQVIVVLRQKEALMETSQRDRQQAEHMIADLEARLADGNDLAVELLATQEALATAERRAVAAEQQLAAAEHRVMHAEAMAAGVEAMQRRLLDQRDGHVDTALAMAEELRARSVALQEHHAEAMRLQADAHRRQVAELESRIVELAAELQTATEQGDAGELGGAGPRPRTAESTGTSRQPASRQQPPRQPPAGAPAAGEDDELDVSLGAGMAVDPRDLVSAITSGGGRPTQGAAQGDAGRAAVCLQQPPAELQAANARLQAEVEALRRQLVSAAASHKDRAWDQAELERLRSLVAERDIEVADLGSQLQVLKARLAVSGAGTAASGQASSGPGRLVRSPGASPGPAYRSRGTAAFLSPSRERAAAGGAGTGSGKAQSAERERGAAAGAFGGCSSEESAVIETLRRQLAKSEAALRGARERLSMMEARAAVAQESAGQGEQRLEAVHRSMVGSALEHERLQQELEAARTTAVKLNGRISDLVLAEQVARAEVEAAKSKLGQLQELHTSEVSELSQQLERLTDHVAAMQPEVLPVLLGPAYAARANGRTGAEAAAQQAGGAEDGAVAPSAVSTNRLLGGDAALTREAELEKAVEAAETAVAVMQSRLLAALKEAADAAEEAARARRDAERERDRLEAEVRAAREEGSLRIRTLEESVARLGARGGEASQALARAAAEADAAVRRESRLRSELALAQQATQRANTQTAEIRLRLKECEAALREAQVYGGLLPFLHDATAAGSGAAGAAGKRTDPGAGDAAGAPALRAPASGGASAGAGAGGGGAAVSYHVLDEQLEVKLRQQAAEIARKQQVIARLVDVAEQAQGEATAVKIELDRLKQAAPDPKQPLQQQFAEVQRRLGATDAELRACKDAKASCELEVARLQQQLAERVRELDLAAERLAGCEREVADKEDAAARKAIEIQGAMSKEAAMLGRRVAEAQRSVDDAEARARDAEAQLVNLKAELAEARAELASQGAELRKAKLKVKDERRTAEEALRQAKRTAELATAEAAERRAQLSVLMETVEVLQAGSQGEREQRIVSLTAQLTAAANRESVAEQRAQALLADADACSSAVQQLQGEVADLEQQAARLEQQLAAAASSRLTLEGELAAARSEVRSRDAEALRAARELDDRQARLDRAEGELEAVRRALNDCQARHVEQLAREREEAAAAVRQARAESSGVAVGHAQAARLDRFQASLDEVVAWIESRLPPPAAEDAGEAAGAPAVEAPASSWVVATLQRLKALALESERAFLGAATDARVYRLESRWAWGRAQRLQAALEQRTGEWQVAQARVQMLERCVSRRSEEAAMHALQVVALQDRQLGALQERLTGTMGKLVVSTSQAASAEAAMAAARATIAALQRQVTVGGAERKELAARLAAADMESAGCAEALQLGAEAAQAQRDLALRQYWDAQVASLLARPEAKDKVMALAREVCALKLSESQLQSALAAARHRGDAASKLAASLAASLRGAEETVEQLSQQQLASVPSSATGAEGASQPLSALAAGGGAASGLGLEVARLSAQLVAQTHEMFRLQESELRAKQAYERRESDLQELQAQVAAAELLLSQVRAEGSAALLALREQLSEAHEQDRELLMRELRELQARLVATHDLATKDVEAAERRIAEAAQAADAAVDQRVSAALQGQVDAAQLQEAAARAARAEREATHLAAQVEAMQEALTQAQAHVGELEDVRDVTGAAVASLEATLARIEKAAADAAAAPGRGRQLGSAGGARRVPVGGAATPGGDGQPQQPQAFAALSRELVRAKLTEAEALRKMRAVARNEVELRQKLMQRDERIAELKEQLAAKGQAYEEMRRRSALMAEPAGARLAGAGAGLAAAAGGAGGGARGLAFRSRSPSPIRGVGAGATSSRPSTAAGRRASAEHAPLSVDAAAVAAGTAADVEHLAAQVSQLRLELARRQAEIDRLQGALAEAHAAVAMPVTEAPAPARPPTAPPPARPSSSHSNAASVERLKDQLASANAELAAALSSANGLLRRLGSAPLTTSSAPKRGASPARSQAAAGGVDDGSSSSDLQLSPGTLSTAMDRLTQAVQAALTSTAAGSFGGQQQRVGPVSPTRGSRAAHAEELARAQQDRAVAERQRDELSSRCNRLERELESCRARGSALQAASRAAAAPSAAAGPAMVQSQGAAAAAAASAALEGSVAALQATCDRVQRAASSAAGPVDAATVQQAMRGLSTELRDMESALSQLRAAVDGAPPVAPTTAHATGASTATEQPPAGATASGVGSRRRIEPLPTSLFASLAAAAAGGSGAGTQTAADPNDGGQCSADTSATPARPTPAAPEHTPATASSWTTATPGTALHTGLDAPQTLAPVPGAVDTAAMHAALSAAQSQAAAMSTAAAQQKARADKWKQRSKELGAQLSLLNASAFAREAAASERNLAVGQQAEQELAWCRAEIAKLQAALSGVEAARKELEASQGAGGGGELRAALARAAEAAARASTLQRQLETERAQAAAAAASQREEVAVLKAVVAQEKGERARLLVSLRESHTNAQQAGDSEAKLRNEALEAHSAAAVARATAERTEERAAAWREEASTLRQQLQQAERARTQLLSGLEMRLAAAERRATESAAVAAARIEELVAKLATAQAEAAAAPVVFESRLRDMEARLFEMQAQSTAAQHAAASSVQASRWGALTRAVRYQAAIKSLQGELTGRQAEWERERAGLQGAAEGAVRRAEVLLAELTDLRQQVSELKAATDADRQELTARHVAHVQELQQRIEQERRAMSEEADARAEAAAAATAAAAQQAEGVRLGTLEAEYRGRLGALEAERTGLSRELELVHAQFSQYQSQKAAEVAALEQRVRAYIDSGAAPAAGGSRRVAKRAHSADTRADEDAPGGGYGGSASSRPAFGGGGGYRSAAGRGLRRPRASGSRAAGRNGRRAAGGAGCSAAAGVAAAVLVPTMLQQVMLQPIGGGPAGPGAGPTSAGAQAQQAAQLAPSQVVALARGSEALAAAQREVAFERSLRCRAEAQAGLLRGAMARLRAKLRAATEELAAARADAISPDEHRQLQTDLSLCREQLKSCRAESARRQKALTVLQGLVSHEGATVTAVGASAAGIGAAAPTASSAARVRAAAGAMAASSAAPAPLPPRVAPVANLGVSFPLPPGFDSFNGTSAGFGGGGLGAGDSDPLPAALEAAAAGARATAVALEAERGARAALEARLRETKAALDRKTVLHKEAKRRVEELEAAAAQRATAVVADSGAEARAKALAATLARKEALVRELREKLEAAAVAAERGDAAAAAGSEELEAARKVGSRLKADMAKREAALRAATAELEKERKMLAAATKQLDEGSRREAAARRAAATAATALRRRAGELLEGLRGLARVLLQAVAAMDVAADRLRQHRPAPGPAVAAVGGSSGSSSSSSGVSAGGERMSAMDISQLTSLSLDDVRHLLGPEALPPGFGLAGSADIDAERALLAQPFPLSNGNGVSGAAVTASLEAAQRVGDLLAVLEVALATAADAAALPASPASGAAAATSAAPGYAADEELMRDQVLVAVANTAASPEAAAAAAAVLRGRGGAVVAGGGGSRAGARAGHESELWDAGTLQALVAKAQEEAQRAEGALAVALRRAGAL</sequence>
<feature type="region of interest" description="Disordered" evidence="2">
    <location>
        <begin position="2737"/>
        <end position="2766"/>
    </location>
</feature>
<evidence type="ECO:0000313" key="3">
    <source>
        <dbReference type="EMBL" id="KAG2447331.1"/>
    </source>
</evidence>
<reference evidence="3" key="1">
    <citation type="journal article" date="2020" name="bioRxiv">
        <title>Comparative genomics of Chlamydomonas.</title>
        <authorList>
            <person name="Craig R.J."/>
            <person name="Hasan A.R."/>
            <person name="Ness R.W."/>
            <person name="Keightley P.D."/>
        </authorList>
    </citation>
    <scope>NUCLEOTIDE SEQUENCE</scope>
    <source>
        <strain evidence="3">CCAP 11/173</strain>
    </source>
</reference>
<dbReference type="EMBL" id="JAEHOD010000022">
    <property type="protein sequence ID" value="KAG2447331.1"/>
    <property type="molecule type" value="Genomic_DNA"/>
</dbReference>
<feature type="compositionally biased region" description="Low complexity" evidence="2">
    <location>
        <begin position="2843"/>
        <end position="2852"/>
    </location>
</feature>
<feature type="coiled-coil region" evidence="1">
    <location>
        <begin position="1463"/>
        <end position="1522"/>
    </location>
</feature>
<feature type="compositionally biased region" description="Low complexity" evidence="2">
    <location>
        <begin position="3186"/>
        <end position="3205"/>
    </location>
</feature>
<accession>A0A835WHL9</accession>
<gene>
    <name evidence="3" type="ORF">HYH02_007660</name>
</gene>
<feature type="compositionally biased region" description="Low complexity" evidence="2">
    <location>
        <begin position="2615"/>
        <end position="2624"/>
    </location>
</feature>
<feature type="region of interest" description="Disordered" evidence="2">
    <location>
        <begin position="2601"/>
        <end position="2635"/>
    </location>
</feature>
<dbReference type="PANTHER" id="PTHR23159">
    <property type="entry name" value="CENTROSOMAL PROTEIN 2"/>
    <property type="match status" value="1"/>
</dbReference>
<feature type="region of interest" description="Disordered" evidence="2">
    <location>
        <begin position="1201"/>
        <end position="1268"/>
    </location>
</feature>
<dbReference type="Proteomes" id="UP000613740">
    <property type="component" value="Unassembled WGS sequence"/>
</dbReference>
<feature type="compositionally biased region" description="Pro residues" evidence="2">
    <location>
        <begin position="2831"/>
        <end position="2842"/>
    </location>
</feature>
<dbReference type="InterPro" id="IPR008962">
    <property type="entry name" value="PapD-like_sf"/>
</dbReference>
<feature type="region of interest" description="Disordered" evidence="2">
    <location>
        <begin position="1030"/>
        <end position="1080"/>
    </location>
</feature>
<feature type="coiled-coil region" evidence="1">
    <location>
        <begin position="2786"/>
        <end position="2820"/>
    </location>
</feature>
<feature type="region of interest" description="Disordered" evidence="2">
    <location>
        <begin position="420"/>
        <end position="495"/>
    </location>
</feature>
<feature type="coiled-coil region" evidence="1">
    <location>
        <begin position="3577"/>
        <end position="3640"/>
    </location>
</feature>
<feature type="coiled-coil region" evidence="1">
    <location>
        <begin position="4058"/>
        <end position="4144"/>
    </location>
</feature>
<feature type="region of interest" description="Disordered" evidence="2">
    <location>
        <begin position="3720"/>
        <end position="3792"/>
    </location>
</feature>
<keyword evidence="1" id="KW-0175">Coiled coil</keyword>
<feature type="coiled-coil region" evidence="1">
    <location>
        <begin position="777"/>
        <end position="804"/>
    </location>
</feature>
<feature type="compositionally biased region" description="Gly residues" evidence="2">
    <location>
        <begin position="180"/>
        <end position="196"/>
    </location>
</feature>
<evidence type="ECO:0000256" key="2">
    <source>
        <dbReference type="SAM" id="MobiDB-lite"/>
    </source>
</evidence>
<dbReference type="PANTHER" id="PTHR23159:SF31">
    <property type="entry name" value="CENTROSOME-ASSOCIATED PROTEIN CEP250 ISOFORM X1"/>
    <property type="match status" value="1"/>
</dbReference>
<feature type="compositionally biased region" description="Low complexity" evidence="2">
    <location>
        <begin position="2901"/>
        <end position="2920"/>
    </location>
</feature>
<feature type="region of interest" description="Disordered" evidence="2">
    <location>
        <begin position="116"/>
        <end position="204"/>
    </location>
</feature>
<protein>
    <recommendedName>
        <fullName evidence="5">MSP domain-containing protein</fullName>
    </recommendedName>
</protein>
<feature type="region of interest" description="Disordered" evidence="2">
    <location>
        <begin position="240"/>
        <end position="393"/>
    </location>
</feature>
<name>A0A835WHL9_9CHLO</name>
<evidence type="ECO:0000313" key="4">
    <source>
        <dbReference type="Proteomes" id="UP000613740"/>
    </source>
</evidence>
<dbReference type="InterPro" id="IPR013783">
    <property type="entry name" value="Ig-like_fold"/>
</dbReference>
<dbReference type="SUPFAM" id="SSF49354">
    <property type="entry name" value="PapD-like"/>
    <property type="match status" value="1"/>
</dbReference>
<feature type="coiled-coil region" evidence="1">
    <location>
        <begin position="1279"/>
        <end position="1383"/>
    </location>
</feature>
<feature type="region of interest" description="Disordered" evidence="2">
    <location>
        <begin position="568"/>
        <end position="590"/>
    </location>
</feature>
<feature type="compositionally biased region" description="Basic residues" evidence="2">
    <location>
        <begin position="470"/>
        <end position="484"/>
    </location>
</feature>
<feature type="coiled-coil region" evidence="1">
    <location>
        <begin position="3303"/>
        <end position="3370"/>
    </location>
</feature>
<feature type="compositionally biased region" description="Polar residues" evidence="2">
    <location>
        <begin position="321"/>
        <end position="345"/>
    </location>
</feature>
<feature type="coiled-coil region" evidence="1">
    <location>
        <begin position="4173"/>
        <end position="4207"/>
    </location>
</feature>
<dbReference type="Gene3D" id="1.10.287.1490">
    <property type="match status" value="1"/>
</dbReference>
<feature type="compositionally biased region" description="Low complexity" evidence="2">
    <location>
        <begin position="1619"/>
        <end position="1648"/>
    </location>
</feature>
<feature type="coiled-coil region" evidence="1">
    <location>
        <begin position="1128"/>
        <end position="1155"/>
    </location>
</feature>
<feature type="region of interest" description="Disordered" evidence="2">
    <location>
        <begin position="3101"/>
        <end position="3133"/>
    </location>
</feature>
<feature type="region of interest" description="Disordered" evidence="2">
    <location>
        <begin position="1619"/>
        <end position="1654"/>
    </location>
</feature>
<feature type="region of interest" description="Disordered" evidence="2">
    <location>
        <begin position="3154"/>
        <end position="3213"/>
    </location>
</feature>
<feature type="region of interest" description="Disordered" evidence="2">
    <location>
        <begin position="4258"/>
        <end position="4285"/>
    </location>
</feature>
<feature type="compositionally biased region" description="Low complexity" evidence="2">
    <location>
        <begin position="4263"/>
        <end position="4285"/>
    </location>
</feature>
<feature type="region of interest" description="Disordered" evidence="2">
    <location>
        <begin position="2885"/>
        <end position="2922"/>
    </location>
</feature>
<feature type="compositionally biased region" description="Low complexity" evidence="2">
    <location>
        <begin position="3154"/>
        <end position="3163"/>
    </location>
</feature>
<feature type="compositionally biased region" description="Low complexity" evidence="2">
    <location>
        <begin position="3778"/>
        <end position="3790"/>
    </location>
</feature>
<feature type="compositionally biased region" description="Low complexity" evidence="2">
    <location>
        <begin position="277"/>
        <end position="290"/>
    </location>
</feature>
<feature type="coiled-coil region" evidence="1">
    <location>
        <begin position="2667"/>
        <end position="2701"/>
    </location>
</feature>
<keyword evidence="4" id="KW-1185">Reference proteome</keyword>
<proteinExistence type="predicted"/>
<feature type="coiled-coil region" evidence="1">
    <location>
        <begin position="1944"/>
        <end position="2056"/>
    </location>
</feature>
<dbReference type="Gene3D" id="2.60.40.10">
    <property type="entry name" value="Immunoglobulins"/>
    <property type="match status" value="1"/>
</dbReference>
<feature type="coiled-coil region" evidence="1">
    <location>
        <begin position="1742"/>
        <end position="1893"/>
    </location>
</feature>
<feature type="region of interest" description="Disordered" evidence="2">
    <location>
        <begin position="2946"/>
        <end position="2968"/>
    </location>
</feature>
<feature type="coiled-coil region" evidence="1">
    <location>
        <begin position="841"/>
        <end position="959"/>
    </location>
</feature>
<feature type="compositionally biased region" description="Polar residues" evidence="2">
    <location>
        <begin position="265"/>
        <end position="276"/>
    </location>
</feature>
<evidence type="ECO:0008006" key="5">
    <source>
        <dbReference type="Google" id="ProtNLM"/>
    </source>
</evidence>
<feature type="compositionally biased region" description="Low complexity" evidence="2">
    <location>
        <begin position="1201"/>
        <end position="1212"/>
    </location>
</feature>
<feature type="coiled-coil region" evidence="1">
    <location>
        <begin position="3420"/>
        <end position="3497"/>
    </location>
</feature>
<dbReference type="OrthoDB" id="548052at2759"/>
<feature type="compositionally biased region" description="Low complexity" evidence="2">
    <location>
        <begin position="3106"/>
        <end position="3118"/>
    </location>
</feature>
<evidence type="ECO:0000256" key="1">
    <source>
        <dbReference type="SAM" id="Coils"/>
    </source>
</evidence>
<feature type="coiled-coil region" evidence="1">
    <location>
        <begin position="4458"/>
        <end position="4485"/>
    </location>
</feature>
<organism evidence="3 4">
    <name type="scientific">Chlamydomonas schloesseri</name>
    <dbReference type="NCBI Taxonomy" id="2026947"/>
    <lineage>
        <taxon>Eukaryota</taxon>
        <taxon>Viridiplantae</taxon>
        <taxon>Chlorophyta</taxon>
        <taxon>core chlorophytes</taxon>
        <taxon>Chlorophyceae</taxon>
        <taxon>CS clade</taxon>
        <taxon>Chlamydomonadales</taxon>
        <taxon>Chlamydomonadaceae</taxon>
        <taxon>Chlamydomonas</taxon>
    </lineage>
</organism>
<feature type="compositionally biased region" description="Low complexity" evidence="2">
    <location>
        <begin position="1056"/>
        <end position="1065"/>
    </location>
</feature>
<feature type="coiled-coil region" evidence="1">
    <location>
        <begin position="702"/>
        <end position="750"/>
    </location>
</feature>